<dbReference type="PROSITE" id="PS50238">
    <property type="entry name" value="RHOGAP"/>
    <property type="match status" value="1"/>
</dbReference>
<dbReference type="SMART" id="SM00324">
    <property type="entry name" value="RhoGAP"/>
    <property type="match status" value="1"/>
</dbReference>
<dbReference type="SMART" id="SM00456">
    <property type="entry name" value="WW"/>
    <property type="match status" value="1"/>
</dbReference>
<evidence type="ECO:0000313" key="6">
    <source>
        <dbReference type="EMBL" id="VDN57974.1"/>
    </source>
</evidence>
<dbReference type="CDD" id="cd13233">
    <property type="entry name" value="PH_ARHGAP9-like"/>
    <property type="match status" value="1"/>
</dbReference>
<dbReference type="InterPro" id="IPR001605">
    <property type="entry name" value="PH_dom-spectrin-type"/>
</dbReference>
<accession>A0A0N4U9Z7</accession>
<dbReference type="Pfam" id="PF00169">
    <property type="entry name" value="PH"/>
    <property type="match status" value="1"/>
</dbReference>
<organism evidence="7 9">
    <name type="scientific">Dracunculus medinensis</name>
    <name type="common">Guinea worm</name>
    <dbReference type="NCBI Taxonomy" id="318479"/>
    <lineage>
        <taxon>Eukaryota</taxon>
        <taxon>Metazoa</taxon>
        <taxon>Ecdysozoa</taxon>
        <taxon>Nematoda</taxon>
        <taxon>Chromadorea</taxon>
        <taxon>Rhabditida</taxon>
        <taxon>Spirurina</taxon>
        <taxon>Dracunculoidea</taxon>
        <taxon>Dracunculidae</taxon>
        <taxon>Dracunculus</taxon>
    </lineage>
</organism>
<dbReference type="InterPro" id="IPR036020">
    <property type="entry name" value="WW_dom_sf"/>
</dbReference>
<dbReference type="SUPFAM" id="SSF48350">
    <property type="entry name" value="GTPase activation domain, GAP"/>
    <property type="match status" value="1"/>
</dbReference>
<dbReference type="Gene3D" id="2.20.70.10">
    <property type="match status" value="1"/>
</dbReference>
<dbReference type="GO" id="GO:0005543">
    <property type="term" value="F:phospholipid binding"/>
    <property type="evidence" value="ECO:0007669"/>
    <property type="project" value="InterPro"/>
</dbReference>
<dbReference type="InterPro" id="IPR008936">
    <property type="entry name" value="Rho_GTPase_activation_prot"/>
</dbReference>
<dbReference type="Proteomes" id="UP000274756">
    <property type="component" value="Unassembled WGS sequence"/>
</dbReference>
<dbReference type="GO" id="GO:0005096">
    <property type="term" value="F:GTPase activator activity"/>
    <property type="evidence" value="ECO:0007669"/>
    <property type="project" value="UniProtKB-KW"/>
</dbReference>
<evidence type="ECO:0000313" key="7">
    <source>
        <dbReference type="Proteomes" id="UP000038040"/>
    </source>
</evidence>
<dbReference type="CDD" id="cd00201">
    <property type="entry name" value="WW"/>
    <property type="match status" value="1"/>
</dbReference>
<proteinExistence type="predicted"/>
<gene>
    <name evidence="6" type="ORF">DME_LOCUS7947</name>
</gene>
<feature type="domain" description="PH" evidence="3">
    <location>
        <begin position="243"/>
        <end position="344"/>
    </location>
</feature>
<dbReference type="InterPro" id="IPR011993">
    <property type="entry name" value="PH-like_dom_sf"/>
</dbReference>
<dbReference type="SMART" id="SM00233">
    <property type="entry name" value="PH"/>
    <property type="match status" value="1"/>
</dbReference>
<dbReference type="Pfam" id="PF00620">
    <property type="entry name" value="RhoGAP"/>
    <property type="match status" value="1"/>
</dbReference>
<feature type="domain" description="Rho-GAP" evidence="5">
    <location>
        <begin position="454"/>
        <end position="670"/>
    </location>
</feature>
<sequence>MIANTATITSSSDDYLIPLSDNEFGIMENNMDTQTVAQTDLSNEEHVYANVREMEEASRRFEQPPIPDANQVPIRDLGNGWLEFFTETGRSYFFNPESNRCHWKPPRFLKPPNEVASLINGEDLPKVTIPAIHRDSDSHEDDSMASGSATESPLTTAKSLNDMLESMDSGISRASVNIKNKIMEKRMSVQAIAREVAQRVEAFKSNEELAINEAANLLSKQSGPCSSDSSIPSNRQQAKRSQKSIRSGVRVKKREWSSCYLFLSSAHIIFYKDEKSAEKSGRHYEAPLGMCDLRGASIKWVDEKDKRRKHIFQLELIDGTVYFFSTLSSQDINEWFSALQQVISSLPRPDTYPTPVLERSTTGIVRSGSSISHSSAFGNMQTRRSIKRMAKGQSKEQVSNIIVMEKASKSVGVEEVRPTRDSIIEKLKRFFRSRPTIESLKEKGIYKPEPVFGSTLAAICQHEQTTVPRFIQMVTEVIESKGIETDGLYRVSGNLSAIQRIRCQVDQEKYSTLLAEDDVHVLTGSLKLFFRELSEPIFPSALAKDFIHANRLPNGENKIKAFDELLKKLPLVNRETLKVLFGHLMRVASHADKNRMEIHNLAIMFGPSLFSSGNESGGIDPKRSANKKKGVDKKLKDKPSQIQSNSHLAFNMIMQGQTVEYLLKEFRRFAVFQESAVTSVV</sequence>
<feature type="compositionally biased region" description="Basic residues" evidence="2">
    <location>
        <begin position="237"/>
        <end position="246"/>
    </location>
</feature>
<dbReference type="Gene3D" id="2.30.29.30">
    <property type="entry name" value="Pleckstrin-homology domain (PH domain)/Phosphotyrosine-binding domain (PTB)"/>
    <property type="match status" value="1"/>
</dbReference>
<dbReference type="SUPFAM" id="SSF51045">
    <property type="entry name" value="WW domain"/>
    <property type="match status" value="1"/>
</dbReference>
<evidence type="ECO:0000259" key="4">
    <source>
        <dbReference type="PROSITE" id="PS50020"/>
    </source>
</evidence>
<feature type="compositionally biased region" description="Polar residues" evidence="2">
    <location>
        <begin position="145"/>
        <end position="155"/>
    </location>
</feature>
<keyword evidence="8" id="KW-1185">Reference proteome</keyword>
<feature type="region of interest" description="Disordered" evidence="2">
    <location>
        <begin position="614"/>
        <end position="640"/>
    </location>
</feature>
<dbReference type="WBParaSite" id="DME_0000394201-mRNA-1">
    <property type="protein sequence ID" value="DME_0000394201-mRNA-1"/>
    <property type="gene ID" value="DME_0000394201"/>
</dbReference>
<dbReference type="InterPro" id="IPR050729">
    <property type="entry name" value="Rho-GAP"/>
</dbReference>
<dbReference type="InterPro" id="IPR000198">
    <property type="entry name" value="RhoGAP_dom"/>
</dbReference>
<evidence type="ECO:0000259" key="5">
    <source>
        <dbReference type="PROSITE" id="PS50238"/>
    </source>
</evidence>
<dbReference type="Proteomes" id="UP000038040">
    <property type="component" value="Unplaced"/>
</dbReference>
<dbReference type="GO" id="GO:0007165">
    <property type="term" value="P:signal transduction"/>
    <property type="evidence" value="ECO:0007669"/>
    <property type="project" value="InterPro"/>
</dbReference>
<dbReference type="OrthoDB" id="79452at2759"/>
<dbReference type="PANTHER" id="PTHR23176:SF129">
    <property type="entry name" value="RHO GTPASE ACTIVATING PROTEIN AT 16F, ISOFORM E-RELATED"/>
    <property type="match status" value="1"/>
</dbReference>
<evidence type="ECO:0000313" key="9">
    <source>
        <dbReference type="WBParaSite" id="DME_0000394201-mRNA-1"/>
    </source>
</evidence>
<evidence type="ECO:0000259" key="3">
    <source>
        <dbReference type="PROSITE" id="PS50003"/>
    </source>
</evidence>
<reference evidence="9" key="1">
    <citation type="submission" date="2017-02" db="UniProtKB">
        <authorList>
            <consortium name="WormBaseParasite"/>
        </authorList>
    </citation>
    <scope>IDENTIFICATION</scope>
</reference>
<evidence type="ECO:0000256" key="2">
    <source>
        <dbReference type="SAM" id="MobiDB-lite"/>
    </source>
</evidence>
<dbReference type="PRINTS" id="PR00683">
    <property type="entry name" value="SPECTRINPH"/>
</dbReference>
<dbReference type="Gene3D" id="1.10.555.10">
    <property type="entry name" value="Rho GTPase activation protein"/>
    <property type="match status" value="1"/>
</dbReference>
<dbReference type="InterPro" id="IPR001849">
    <property type="entry name" value="PH_domain"/>
</dbReference>
<evidence type="ECO:0000313" key="8">
    <source>
        <dbReference type="Proteomes" id="UP000274756"/>
    </source>
</evidence>
<feature type="region of interest" description="Disordered" evidence="2">
    <location>
        <begin position="219"/>
        <end position="246"/>
    </location>
</feature>
<evidence type="ECO:0000256" key="1">
    <source>
        <dbReference type="ARBA" id="ARBA00022468"/>
    </source>
</evidence>
<feature type="domain" description="WW" evidence="4">
    <location>
        <begin position="75"/>
        <end position="108"/>
    </location>
</feature>
<keyword evidence="1" id="KW-0343">GTPase activation</keyword>
<dbReference type="AlphaFoldDB" id="A0A0N4U9Z7"/>
<dbReference type="PROSITE" id="PS50020">
    <property type="entry name" value="WW_DOMAIN_2"/>
    <property type="match status" value="1"/>
</dbReference>
<feature type="compositionally biased region" description="Low complexity" evidence="2">
    <location>
        <begin position="222"/>
        <end position="233"/>
    </location>
</feature>
<protein>
    <submittedName>
        <fullName evidence="9">Rho GTPase-activating protein 27</fullName>
    </submittedName>
</protein>
<feature type="region of interest" description="Disordered" evidence="2">
    <location>
        <begin position="134"/>
        <end position="155"/>
    </location>
</feature>
<dbReference type="PROSITE" id="PS50003">
    <property type="entry name" value="PH_DOMAIN"/>
    <property type="match status" value="1"/>
</dbReference>
<dbReference type="InterPro" id="IPR001202">
    <property type="entry name" value="WW_dom"/>
</dbReference>
<name>A0A0N4U9Z7_DRAME</name>
<dbReference type="PANTHER" id="PTHR23176">
    <property type="entry name" value="RHO/RAC/CDC GTPASE-ACTIVATING PROTEIN"/>
    <property type="match status" value="1"/>
</dbReference>
<dbReference type="GO" id="GO:0005737">
    <property type="term" value="C:cytoplasm"/>
    <property type="evidence" value="ECO:0007669"/>
    <property type="project" value="TreeGrafter"/>
</dbReference>
<dbReference type="SUPFAM" id="SSF50729">
    <property type="entry name" value="PH domain-like"/>
    <property type="match status" value="1"/>
</dbReference>
<dbReference type="STRING" id="318479.A0A0N4U9Z7"/>
<dbReference type="EMBL" id="UYYG01001164">
    <property type="protein sequence ID" value="VDN57974.1"/>
    <property type="molecule type" value="Genomic_DNA"/>
</dbReference>
<dbReference type="Pfam" id="PF00397">
    <property type="entry name" value="WW"/>
    <property type="match status" value="1"/>
</dbReference>
<reference evidence="6 8" key="2">
    <citation type="submission" date="2018-11" db="EMBL/GenBank/DDBJ databases">
        <authorList>
            <consortium name="Pathogen Informatics"/>
        </authorList>
    </citation>
    <scope>NUCLEOTIDE SEQUENCE [LARGE SCALE GENOMIC DNA]</scope>
</reference>